<evidence type="ECO:0008006" key="4">
    <source>
        <dbReference type="Google" id="ProtNLM"/>
    </source>
</evidence>
<accession>A0A917M566</accession>
<dbReference type="PANTHER" id="PTHR35531:SF1">
    <property type="entry name" value="INNER MEMBRANE PROTEIN YBCI-RELATED"/>
    <property type="match status" value="1"/>
</dbReference>
<reference evidence="2 3" key="1">
    <citation type="journal article" date="2014" name="Int. J. Syst. Evol. Microbiol.">
        <title>Complete genome sequence of Corynebacterium casei LMG S-19264T (=DSM 44701T), isolated from a smear-ripened cheese.</title>
        <authorList>
            <consortium name="US DOE Joint Genome Institute (JGI-PGF)"/>
            <person name="Walter F."/>
            <person name="Albersmeier A."/>
            <person name="Kalinowski J."/>
            <person name="Ruckert C."/>
        </authorList>
    </citation>
    <scope>NUCLEOTIDE SEQUENCE [LARGE SCALE GENOMIC DNA]</scope>
    <source>
        <strain evidence="2 3">CGMCC 1.15286</strain>
    </source>
</reference>
<organism evidence="2 3">
    <name type="scientific">Paenibacillus radicis</name>
    <name type="common">ex Gao et al. 2016</name>
    <dbReference type="NCBI Taxonomy" id="1737354"/>
    <lineage>
        <taxon>Bacteria</taxon>
        <taxon>Bacillati</taxon>
        <taxon>Bacillota</taxon>
        <taxon>Bacilli</taxon>
        <taxon>Bacillales</taxon>
        <taxon>Paenibacillaceae</taxon>
        <taxon>Paenibacillus</taxon>
    </lineage>
</organism>
<dbReference type="RefSeq" id="WP_188891049.1">
    <property type="nucleotide sequence ID" value="NZ_BMHY01000009.1"/>
</dbReference>
<feature type="transmembrane region" description="Helical" evidence="1">
    <location>
        <begin position="60"/>
        <end position="81"/>
    </location>
</feature>
<keyword evidence="3" id="KW-1185">Reference proteome</keyword>
<keyword evidence="1" id="KW-1133">Transmembrane helix</keyword>
<feature type="transmembrane region" description="Helical" evidence="1">
    <location>
        <begin position="121"/>
        <end position="143"/>
    </location>
</feature>
<dbReference type="InterPro" id="IPR007404">
    <property type="entry name" value="YdjM-like"/>
</dbReference>
<sequence>MKGSTHLAIGVAIGAAAAVYYPFSAMNAAVYVAVAGVSALSADLDGPSILSSKLSKLSKLIYSLIQGGGWLLVGAVAYLYAADQYFNMKLAIFSVAVVLAGLFAGRGTIRNALVTAVGCGMMYAGFMANMTWLIGFGLFVGIAPWLKHRGMTHTVWAVIAWGAIGLGLERELQLEGLMRIAVLGYLSHLIADTLTPSGVKWFYPLFKKSIKLR</sequence>
<feature type="transmembrane region" description="Helical" evidence="1">
    <location>
        <begin position="90"/>
        <end position="109"/>
    </location>
</feature>
<feature type="transmembrane region" description="Helical" evidence="1">
    <location>
        <begin position="7"/>
        <end position="40"/>
    </location>
</feature>
<dbReference type="EMBL" id="BMHY01000009">
    <property type="protein sequence ID" value="GGG79538.1"/>
    <property type="molecule type" value="Genomic_DNA"/>
</dbReference>
<keyword evidence="1" id="KW-0812">Transmembrane</keyword>
<gene>
    <name evidence="2" type="ORF">GCM10010918_40770</name>
</gene>
<evidence type="ECO:0000256" key="1">
    <source>
        <dbReference type="SAM" id="Phobius"/>
    </source>
</evidence>
<evidence type="ECO:0000313" key="2">
    <source>
        <dbReference type="EMBL" id="GGG79538.1"/>
    </source>
</evidence>
<dbReference type="Proteomes" id="UP000600247">
    <property type="component" value="Unassembled WGS sequence"/>
</dbReference>
<proteinExistence type="predicted"/>
<protein>
    <recommendedName>
        <fullName evidence="4">Metal-dependent hydrolase</fullName>
    </recommendedName>
</protein>
<evidence type="ECO:0000313" key="3">
    <source>
        <dbReference type="Proteomes" id="UP000600247"/>
    </source>
</evidence>
<dbReference type="Pfam" id="PF04307">
    <property type="entry name" value="YdjM"/>
    <property type="match status" value="1"/>
</dbReference>
<keyword evidence="1" id="KW-0472">Membrane</keyword>
<comment type="caution">
    <text evidence="2">The sequence shown here is derived from an EMBL/GenBank/DDBJ whole genome shotgun (WGS) entry which is preliminary data.</text>
</comment>
<dbReference type="PANTHER" id="PTHR35531">
    <property type="entry name" value="INNER MEMBRANE PROTEIN YBCI-RELATED"/>
    <property type="match status" value="1"/>
</dbReference>
<name>A0A917M566_9BACL</name>
<dbReference type="AlphaFoldDB" id="A0A917M566"/>